<organism evidence="1 2">
    <name type="scientific">Paenibacillus yanchengensis</name>
    <dbReference type="NCBI Taxonomy" id="2035833"/>
    <lineage>
        <taxon>Bacteria</taxon>
        <taxon>Bacillati</taxon>
        <taxon>Bacillota</taxon>
        <taxon>Bacilli</taxon>
        <taxon>Bacillales</taxon>
        <taxon>Paenibacillaceae</taxon>
        <taxon>Paenibacillus</taxon>
    </lineage>
</organism>
<protein>
    <submittedName>
        <fullName evidence="1">YheC/YheD family protein</fullName>
    </submittedName>
</protein>
<dbReference type="PANTHER" id="PTHR21621">
    <property type="entry name" value="RIBOSOMAL PROTEIN S6 MODIFICATION PROTEIN"/>
    <property type="match status" value="1"/>
</dbReference>
<dbReference type="Pfam" id="PF14398">
    <property type="entry name" value="ATPgrasp_YheCD"/>
    <property type="match status" value="1"/>
</dbReference>
<dbReference type="Gene3D" id="3.30.470.20">
    <property type="entry name" value="ATP-grasp fold, B domain"/>
    <property type="match status" value="1"/>
</dbReference>
<dbReference type="InterPro" id="IPR013815">
    <property type="entry name" value="ATP_grasp_subdomain_1"/>
</dbReference>
<dbReference type="Proteomes" id="UP001597362">
    <property type="component" value="Unassembled WGS sequence"/>
</dbReference>
<evidence type="ECO:0000313" key="1">
    <source>
        <dbReference type="EMBL" id="MFD2117690.1"/>
    </source>
</evidence>
<dbReference type="Gene3D" id="3.30.1490.20">
    <property type="entry name" value="ATP-grasp fold, A domain"/>
    <property type="match status" value="1"/>
</dbReference>
<keyword evidence="2" id="KW-1185">Reference proteome</keyword>
<comment type="caution">
    <text evidence="1">The sequence shown here is derived from an EMBL/GenBank/DDBJ whole genome shotgun (WGS) entry which is preliminary data.</text>
</comment>
<accession>A0ABW4YPU3</accession>
<sequence>MTVARGSGRILANKMSKTDVLIRNHEIANHIPPTKRFHSKNLMEMLQTHGMVVIKPLVGSGGAGVIKVVKHAKGTYSYTYLSRTRSFQSYDSLYRALRATMKKKRYMIQKGIDLATVNGRPIDYRVKYVKENGRWRYKAIVGRIARSGLFVTNLQRGGRLVSGSKGIALSLGSSYVKEKKGKMRKLTVLSTKILEQRYRGINQLGYDFGIDKSGKIWLFEVNTRPQ</sequence>
<proteinExistence type="predicted"/>
<dbReference type="PANTHER" id="PTHR21621:SF0">
    <property type="entry name" value="BETA-CITRYLGLUTAMATE SYNTHASE B-RELATED"/>
    <property type="match status" value="1"/>
</dbReference>
<name>A0ABW4YPU3_9BACL</name>
<dbReference type="InterPro" id="IPR026838">
    <property type="entry name" value="YheC/D"/>
</dbReference>
<dbReference type="RefSeq" id="WP_377774937.1">
    <property type="nucleotide sequence ID" value="NZ_JBHUHO010000046.1"/>
</dbReference>
<dbReference type="EMBL" id="JBHUHO010000046">
    <property type="protein sequence ID" value="MFD2117690.1"/>
    <property type="molecule type" value="Genomic_DNA"/>
</dbReference>
<dbReference type="SUPFAM" id="SSF56059">
    <property type="entry name" value="Glutathione synthetase ATP-binding domain-like"/>
    <property type="match status" value="1"/>
</dbReference>
<reference evidence="2" key="1">
    <citation type="journal article" date="2019" name="Int. J. Syst. Evol. Microbiol.">
        <title>The Global Catalogue of Microorganisms (GCM) 10K type strain sequencing project: providing services to taxonomists for standard genome sequencing and annotation.</title>
        <authorList>
            <consortium name="The Broad Institute Genomics Platform"/>
            <consortium name="The Broad Institute Genome Sequencing Center for Infectious Disease"/>
            <person name="Wu L."/>
            <person name="Ma J."/>
        </authorList>
    </citation>
    <scope>NUCLEOTIDE SEQUENCE [LARGE SCALE GENOMIC DNA]</scope>
    <source>
        <strain evidence="2">GH52</strain>
    </source>
</reference>
<evidence type="ECO:0000313" key="2">
    <source>
        <dbReference type="Proteomes" id="UP001597362"/>
    </source>
</evidence>
<gene>
    <name evidence="1" type="ORF">ACFSJH_18330</name>
</gene>